<proteinExistence type="predicted"/>
<dbReference type="InterPro" id="IPR036526">
    <property type="entry name" value="C-N_Hydrolase_sf"/>
</dbReference>
<dbReference type="InterPro" id="IPR003010">
    <property type="entry name" value="C-N_Hydrolase"/>
</dbReference>
<dbReference type="EMBL" id="QXGJ01000002">
    <property type="protein sequence ID" value="RSX52073.1"/>
    <property type="molecule type" value="Genomic_DNA"/>
</dbReference>
<dbReference type="Pfam" id="PF00795">
    <property type="entry name" value="CN_hydrolase"/>
    <property type="match status" value="1"/>
</dbReference>
<feature type="domain" description="CN hydrolase" evidence="2">
    <location>
        <begin position="20"/>
        <end position="286"/>
    </location>
</feature>
<dbReference type="PROSITE" id="PS50263">
    <property type="entry name" value="CN_HYDROLASE"/>
    <property type="match status" value="1"/>
</dbReference>
<protein>
    <submittedName>
        <fullName evidence="3">Hydrolase</fullName>
    </submittedName>
</protein>
<dbReference type="PANTHER" id="PTHR43674">
    <property type="entry name" value="NITRILASE C965.09-RELATED"/>
    <property type="match status" value="1"/>
</dbReference>
<keyword evidence="1 3" id="KW-0378">Hydrolase</keyword>
<dbReference type="RefSeq" id="WP_126029590.1">
    <property type="nucleotide sequence ID" value="NZ_QXGJ01000002.1"/>
</dbReference>
<evidence type="ECO:0000313" key="3">
    <source>
        <dbReference type="EMBL" id="RSX52073.1"/>
    </source>
</evidence>
<keyword evidence="4" id="KW-1185">Reference proteome</keyword>
<dbReference type="GO" id="GO:0016811">
    <property type="term" value="F:hydrolase activity, acting on carbon-nitrogen (but not peptide) bonds, in linear amides"/>
    <property type="evidence" value="ECO:0007669"/>
    <property type="project" value="UniProtKB-ARBA"/>
</dbReference>
<accession>A0A430FGS5</accession>
<dbReference type="SUPFAM" id="SSF56317">
    <property type="entry name" value="Carbon-nitrogen hydrolase"/>
    <property type="match status" value="1"/>
</dbReference>
<reference evidence="3 4" key="1">
    <citation type="submission" date="2018-09" db="EMBL/GenBank/DDBJ databases">
        <title>Characterization of the phylogenetic diversity of five novel species belonging to the genus Bifidobacterium.</title>
        <authorList>
            <person name="Lugli G.A."/>
            <person name="Duranti S."/>
            <person name="Milani C."/>
        </authorList>
    </citation>
    <scope>NUCLEOTIDE SEQUENCE [LARGE SCALE GENOMIC DNA]</scope>
    <source>
        <strain evidence="3 4">2028B</strain>
    </source>
</reference>
<gene>
    <name evidence="3" type="ORF">D2E23_0680</name>
</gene>
<dbReference type="AlphaFoldDB" id="A0A430FGS5"/>
<sequence length="326" mass="36502">MDLYTAENLPSLCPRDNAEPRVVGVGLVQTRWHEDPQEHRETLAVGINQAALAGAQIVFLQELTMLRYMADVRPDPSKRSALAESLEDGPSITFFREQARANGVYVAGSVFEKTGDDSERGYNTAVLVAPDGILVKRTRKMHIPITAGYYEDEYFAPGPAEDYENPYQPVTLPIDGEPRLGLPTCWDEWFPETARLYGMQGAQILSYPTAIGSEPDYPNFNTEPLWEQVIRANGIANGTFMVVPNRYGNEGKVTFYGSSFISDPFGRILVQAPRDRDAVLVAHLDLAQRDDWITLFPFYKTRRPESYGRLLNYEGLGAERPAENGD</sequence>
<dbReference type="Proteomes" id="UP000288607">
    <property type="component" value="Unassembled WGS sequence"/>
</dbReference>
<dbReference type="OrthoDB" id="9811121at2"/>
<dbReference type="Gene3D" id="3.60.110.10">
    <property type="entry name" value="Carbon-nitrogen hydrolase"/>
    <property type="match status" value="1"/>
</dbReference>
<dbReference type="PANTHER" id="PTHR43674:SF2">
    <property type="entry name" value="BETA-UREIDOPROPIONASE"/>
    <property type="match status" value="1"/>
</dbReference>
<evidence type="ECO:0000256" key="1">
    <source>
        <dbReference type="ARBA" id="ARBA00022801"/>
    </source>
</evidence>
<evidence type="ECO:0000313" key="4">
    <source>
        <dbReference type="Proteomes" id="UP000288607"/>
    </source>
</evidence>
<organism evidence="3 4">
    <name type="scientific">Bifidobacterium callimiconis</name>
    <dbReference type="NCBI Taxonomy" id="2306973"/>
    <lineage>
        <taxon>Bacteria</taxon>
        <taxon>Bacillati</taxon>
        <taxon>Actinomycetota</taxon>
        <taxon>Actinomycetes</taxon>
        <taxon>Bifidobacteriales</taxon>
        <taxon>Bifidobacteriaceae</taxon>
        <taxon>Bifidobacterium</taxon>
    </lineage>
</organism>
<name>A0A430FGS5_9BIFI</name>
<evidence type="ECO:0000259" key="2">
    <source>
        <dbReference type="PROSITE" id="PS50263"/>
    </source>
</evidence>
<dbReference type="InterPro" id="IPR050345">
    <property type="entry name" value="Aliph_Amidase/BUP"/>
</dbReference>
<comment type="caution">
    <text evidence="3">The sequence shown here is derived from an EMBL/GenBank/DDBJ whole genome shotgun (WGS) entry which is preliminary data.</text>
</comment>